<dbReference type="Proteomes" id="UP000325577">
    <property type="component" value="Linkage Group LG4"/>
</dbReference>
<reference evidence="1 2" key="1">
    <citation type="submission" date="2019-09" db="EMBL/GenBank/DDBJ databases">
        <title>A chromosome-level genome assembly of the Chinese tupelo Nyssa sinensis.</title>
        <authorList>
            <person name="Yang X."/>
            <person name="Kang M."/>
            <person name="Yang Y."/>
            <person name="Xiong H."/>
            <person name="Wang M."/>
            <person name="Zhang Z."/>
            <person name="Wang Z."/>
            <person name="Wu H."/>
            <person name="Ma T."/>
            <person name="Liu J."/>
            <person name="Xi Z."/>
        </authorList>
    </citation>
    <scope>NUCLEOTIDE SEQUENCE [LARGE SCALE GENOMIC DNA]</scope>
    <source>
        <strain evidence="1">J267</strain>
        <tissue evidence="1">Leaf</tissue>
    </source>
</reference>
<dbReference type="AlphaFoldDB" id="A0A5J5A1E2"/>
<accession>A0A5J5A1E2</accession>
<evidence type="ECO:0000313" key="2">
    <source>
        <dbReference type="Proteomes" id="UP000325577"/>
    </source>
</evidence>
<gene>
    <name evidence="1" type="ORF">F0562_010565</name>
</gene>
<sequence>MDDDGCEECEFFFKVFMEDAELRGYHEKNYEGGDFCCLVCSGIGKKVGKRFKHCVALVQHSISMTNTKKKWAHRAYGQVICEVLGWDIRWLPTIILSLGNPLSLSLSKTGETQNSSKVTDAKSMEDLEGGVLSMVDGNTERMINCL</sequence>
<organism evidence="1 2">
    <name type="scientific">Nyssa sinensis</name>
    <dbReference type="NCBI Taxonomy" id="561372"/>
    <lineage>
        <taxon>Eukaryota</taxon>
        <taxon>Viridiplantae</taxon>
        <taxon>Streptophyta</taxon>
        <taxon>Embryophyta</taxon>
        <taxon>Tracheophyta</taxon>
        <taxon>Spermatophyta</taxon>
        <taxon>Magnoliopsida</taxon>
        <taxon>eudicotyledons</taxon>
        <taxon>Gunneridae</taxon>
        <taxon>Pentapetalae</taxon>
        <taxon>asterids</taxon>
        <taxon>Cornales</taxon>
        <taxon>Nyssaceae</taxon>
        <taxon>Nyssa</taxon>
    </lineage>
</organism>
<name>A0A5J5A1E2_9ASTE</name>
<evidence type="ECO:0000313" key="1">
    <source>
        <dbReference type="EMBL" id="KAA8524004.1"/>
    </source>
</evidence>
<proteinExistence type="predicted"/>
<keyword evidence="2" id="KW-1185">Reference proteome</keyword>
<protein>
    <submittedName>
        <fullName evidence="1">Uncharacterized protein</fullName>
    </submittedName>
</protein>
<dbReference type="EMBL" id="CM018047">
    <property type="protein sequence ID" value="KAA8524004.1"/>
    <property type="molecule type" value="Genomic_DNA"/>
</dbReference>
<dbReference type="PANTHER" id="PTHR34546">
    <property type="entry name" value="OS06G0153600 PROTEIN"/>
    <property type="match status" value="1"/>
</dbReference>
<dbReference type="OrthoDB" id="1929495at2759"/>
<dbReference type="PANTHER" id="PTHR34546:SF3">
    <property type="entry name" value="OS06G0153600 PROTEIN"/>
    <property type="match status" value="1"/>
</dbReference>